<evidence type="ECO:0000313" key="4">
    <source>
        <dbReference type="Proteomes" id="UP000070501"/>
    </source>
</evidence>
<dbReference type="Gene3D" id="2.30.60.10">
    <property type="entry name" value="Cyanovirin-N"/>
    <property type="match status" value="1"/>
</dbReference>
<dbReference type="OrthoDB" id="2947935at2759"/>
<dbReference type="Proteomes" id="UP000070501">
    <property type="component" value="Unassembled WGS sequence"/>
</dbReference>
<dbReference type="Pfam" id="PF08881">
    <property type="entry name" value="CVNH"/>
    <property type="match status" value="1"/>
</dbReference>
<feature type="chain" id="PRO_5007292705" description="Cyanovirin-N domain-containing protein" evidence="1">
    <location>
        <begin position="23"/>
        <end position="138"/>
    </location>
</feature>
<keyword evidence="1" id="KW-0732">Signal</keyword>
<feature type="non-terminal residue" evidence="3">
    <location>
        <position position="138"/>
    </location>
</feature>
<accession>A0A136IJG6</accession>
<protein>
    <recommendedName>
        <fullName evidence="2">Cyanovirin-N domain-containing protein</fullName>
    </recommendedName>
</protein>
<name>A0A136IJG6_9PEZI</name>
<feature type="signal peptide" evidence="1">
    <location>
        <begin position="1"/>
        <end position="22"/>
    </location>
</feature>
<proteinExistence type="predicted"/>
<dbReference type="EMBL" id="KQ964298">
    <property type="protein sequence ID" value="KXJ85083.1"/>
    <property type="molecule type" value="Genomic_DNA"/>
</dbReference>
<dbReference type="InParanoid" id="A0A136IJG6"/>
<gene>
    <name evidence="3" type="ORF">Micbo1qcDRAFT_210260</name>
</gene>
<reference evidence="4" key="1">
    <citation type="submission" date="2016-02" db="EMBL/GenBank/DDBJ databases">
        <title>Draft genome sequence of Microdochium bolleyi, a fungal endophyte of beachgrass.</title>
        <authorList>
            <consortium name="DOE Joint Genome Institute"/>
            <person name="David A.S."/>
            <person name="May G."/>
            <person name="Haridas S."/>
            <person name="Lim J."/>
            <person name="Wang M."/>
            <person name="Labutti K."/>
            <person name="Lipzen A."/>
            <person name="Barry K."/>
            <person name="Grigoriev I.V."/>
        </authorList>
    </citation>
    <scope>NUCLEOTIDE SEQUENCE [LARGE SCALE GENOMIC DNA]</scope>
    <source>
        <strain evidence="4">J235TASD1</strain>
    </source>
</reference>
<sequence>MFVKAATVLAVAAQLGALFASATPIAEPAPVLGKREAGYVGSCDRSTLVLDQFAQQGMAILKGTCFTATGQKRNSRLNLNHCLGNVQGVFKYVKDGNFSGSCNGFTTRLGTASTSGQEYCVACYTSNGGTNSLNCIDL</sequence>
<dbReference type="InterPro" id="IPR011058">
    <property type="entry name" value="Cyanovirin-N"/>
</dbReference>
<evidence type="ECO:0000259" key="2">
    <source>
        <dbReference type="Pfam" id="PF08881"/>
    </source>
</evidence>
<evidence type="ECO:0000313" key="3">
    <source>
        <dbReference type="EMBL" id="KXJ85083.1"/>
    </source>
</evidence>
<dbReference type="AlphaFoldDB" id="A0A136IJG6"/>
<evidence type="ECO:0000256" key="1">
    <source>
        <dbReference type="SAM" id="SignalP"/>
    </source>
</evidence>
<feature type="domain" description="Cyanovirin-N" evidence="2">
    <location>
        <begin position="42"/>
        <end position="130"/>
    </location>
</feature>
<dbReference type="SUPFAM" id="SSF51322">
    <property type="entry name" value="Cyanovirin-N"/>
    <property type="match status" value="1"/>
</dbReference>
<keyword evidence="4" id="KW-1185">Reference proteome</keyword>
<dbReference type="InterPro" id="IPR036673">
    <property type="entry name" value="Cyanovirin-N_sf"/>
</dbReference>
<organism evidence="3 4">
    <name type="scientific">Microdochium bolleyi</name>
    <dbReference type="NCBI Taxonomy" id="196109"/>
    <lineage>
        <taxon>Eukaryota</taxon>
        <taxon>Fungi</taxon>
        <taxon>Dikarya</taxon>
        <taxon>Ascomycota</taxon>
        <taxon>Pezizomycotina</taxon>
        <taxon>Sordariomycetes</taxon>
        <taxon>Xylariomycetidae</taxon>
        <taxon>Xylariales</taxon>
        <taxon>Microdochiaceae</taxon>
        <taxon>Microdochium</taxon>
    </lineage>
</organism>